<feature type="chain" id="PRO_5040322422" evidence="3">
    <location>
        <begin position="25"/>
        <end position="542"/>
    </location>
</feature>
<keyword evidence="2" id="KW-0472">Membrane</keyword>
<dbReference type="AlphaFoldDB" id="A0A9P4Y6Z3"/>
<organism evidence="4 5">
    <name type="scientific">Cryphonectria parasitica (strain ATCC 38755 / EP155)</name>
    <dbReference type="NCBI Taxonomy" id="660469"/>
    <lineage>
        <taxon>Eukaryota</taxon>
        <taxon>Fungi</taxon>
        <taxon>Dikarya</taxon>
        <taxon>Ascomycota</taxon>
        <taxon>Pezizomycotina</taxon>
        <taxon>Sordariomycetes</taxon>
        <taxon>Sordariomycetidae</taxon>
        <taxon>Diaporthales</taxon>
        <taxon>Cryphonectriaceae</taxon>
        <taxon>Cryphonectria-Endothia species complex</taxon>
        <taxon>Cryphonectria</taxon>
    </lineage>
</organism>
<keyword evidence="2" id="KW-0812">Transmembrane</keyword>
<keyword evidence="2" id="KW-1133">Transmembrane helix</keyword>
<feature type="non-terminal residue" evidence="4">
    <location>
        <position position="1"/>
    </location>
</feature>
<dbReference type="PANTHER" id="PTHR35394">
    <property type="entry name" value="DUF3176 DOMAIN-CONTAINING PROTEIN"/>
    <property type="match status" value="1"/>
</dbReference>
<dbReference type="EMBL" id="MU032346">
    <property type="protein sequence ID" value="KAF3768099.1"/>
    <property type="molecule type" value="Genomic_DNA"/>
</dbReference>
<dbReference type="PANTHER" id="PTHR35394:SF5">
    <property type="entry name" value="DUF3176 DOMAIN-CONTAINING PROTEIN"/>
    <property type="match status" value="1"/>
</dbReference>
<dbReference type="RefSeq" id="XP_040779060.1">
    <property type="nucleotide sequence ID" value="XM_040916971.1"/>
</dbReference>
<comment type="caution">
    <text evidence="4">The sequence shown here is derived from an EMBL/GenBank/DDBJ whole genome shotgun (WGS) entry which is preliminary data.</text>
</comment>
<protein>
    <submittedName>
        <fullName evidence="4">Uncharacterized protein</fullName>
    </submittedName>
</protein>
<feature type="region of interest" description="Disordered" evidence="1">
    <location>
        <begin position="522"/>
        <end position="542"/>
    </location>
</feature>
<evidence type="ECO:0000256" key="2">
    <source>
        <dbReference type="SAM" id="Phobius"/>
    </source>
</evidence>
<feature type="compositionally biased region" description="Polar residues" evidence="1">
    <location>
        <begin position="527"/>
        <end position="542"/>
    </location>
</feature>
<keyword evidence="3" id="KW-0732">Signal</keyword>
<keyword evidence="5" id="KW-1185">Reference proteome</keyword>
<reference evidence="4" key="1">
    <citation type="journal article" date="2020" name="Phytopathology">
        <title>Genome sequence of the chestnut blight fungus Cryphonectria parasitica EP155: A fundamental resource for an archetypical invasive plant pathogen.</title>
        <authorList>
            <person name="Crouch J.A."/>
            <person name="Dawe A."/>
            <person name="Aerts A."/>
            <person name="Barry K."/>
            <person name="Churchill A.C.L."/>
            <person name="Grimwood J."/>
            <person name="Hillman B."/>
            <person name="Milgroom M.G."/>
            <person name="Pangilinan J."/>
            <person name="Smith M."/>
            <person name="Salamov A."/>
            <person name="Schmutz J."/>
            <person name="Yadav J."/>
            <person name="Grigoriev I.V."/>
            <person name="Nuss D."/>
        </authorList>
    </citation>
    <scope>NUCLEOTIDE SEQUENCE</scope>
    <source>
        <strain evidence="4">EP155</strain>
    </source>
</reference>
<proteinExistence type="predicted"/>
<gene>
    <name evidence="4" type="ORF">M406DRAFT_254587</name>
</gene>
<evidence type="ECO:0000256" key="1">
    <source>
        <dbReference type="SAM" id="MobiDB-lite"/>
    </source>
</evidence>
<dbReference type="Proteomes" id="UP000803844">
    <property type="component" value="Unassembled WGS sequence"/>
</dbReference>
<evidence type="ECO:0000313" key="4">
    <source>
        <dbReference type="EMBL" id="KAF3768099.1"/>
    </source>
</evidence>
<name>A0A9P4Y6Z3_CRYP1</name>
<evidence type="ECO:0000313" key="5">
    <source>
        <dbReference type="Proteomes" id="UP000803844"/>
    </source>
</evidence>
<dbReference type="GeneID" id="63834100"/>
<dbReference type="OrthoDB" id="5237466at2759"/>
<evidence type="ECO:0000256" key="3">
    <source>
        <dbReference type="SAM" id="SignalP"/>
    </source>
</evidence>
<accession>A0A9P4Y6Z3</accession>
<feature type="transmembrane region" description="Helical" evidence="2">
    <location>
        <begin position="424"/>
        <end position="444"/>
    </location>
</feature>
<feature type="signal peptide" evidence="3">
    <location>
        <begin position="1"/>
        <end position="24"/>
    </location>
</feature>
<sequence length="542" mass="58230">LDSGFLRLGALVVLLSIAVDPFSQQLVQYKQDVVYSANAETTIARAGRYSKGSEYSMQLSLLSSTYVANVTNTFADADFSMQSAILFGLDQPVENVIQQTSFQCQTGNCSWPEVESLAICSTCVDLTSRLERLVTDGALYCNLEADNGACATTLDGGTAFRLSNGLYIDNQNGWQYGSVDQDDIFGAVMMTTLGTGNASETVAMQDLSTLIWSMTMIEVNADPANASAAWPNLPRSAMECALHYCVKSYESVVTNGTLKLNKEELVNSTRVQESWQPEDNADVLNSTMLDSIEFNGYFSVIPRTDLALSSAVTGDQFNVSQAAVDSISSHFQGAFASTLREYNITDNGSKSGRMNGFYMNSSNVQYAPGVMQALFSSADLNATFVALAASMSNAMRAGADQDFDDNSNLVSGSTGVLTTFYRIVWPWISLQGFVIVAGALFLAFTIRKSGGNSDAVPVWKSSTLAVMSRGPAVGGVLDGLHRVAQMEERAKTAKVMLFEKADSASAPLDSLQFDPLEVEEGPEALGYSSTGTNKSGVSWTVR</sequence>